<evidence type="ECO:0000313" key="17">
    <source>
        <dbReference type="WBParaSite" id="Gr19_v10_g16592.t1"/>
    </source>
</evidence>
<keyword evidence="12" id="KW-0325">Glycoprotein</keyword>
<dbReference type="Pfam" id="PF08399">
    <property type="entry name" value="VWA_N"/>
    <property type="match status" value="1"/>
</dbReference>
<keyword evidence="5" id="KW-0812">Transmembrane</keyword>
<evidence type="ECO:0000256" key="12">
    <source>
        <dbReference type="ARBA" id="ARBA00023180"/>
    </source>
</evidence>
<accession>A0A914HF78</accession>
<keyword evidence="3" id="KW-0109">Calcium transport</keyword>
<dbReference type="PROSITE" id="PS50234">
    <property type="entry name" value="VWFA"/>
    <property type="match status" value="1"/>
</dbReference>
<keyword evidence="11" id="KW-0472">Membrane</keyword>
<sequence length="1232" mass="137986">MEAVLNRLRDSVDRFDAHFQRAFDEYGRVESVREILDDRVVPHFILEQHSRVDFITASRQLQQRVQRVFDTKIRALRRLVRAAEKAAQKVDVDTELGPTLGSERLCRAQMRALNASLVHNSHIWRKSGGKPKSGVHVALETYKCSGAVKRDFDWTEQALIEQTMAENAQHDAALLRQYIGTYSGLTRMFPGFYWNVGPEQFSMDLFDPRFRPWFTAAESAPRDVLFLLDFSGSAKGLNVHLIKTSVMAVLQTLTPNDFFAGIWYNSRRELVLTNCTEPRGDTFVPATSRNKLLFRRFLDRLEERDQAVLPPAMEASFAQFVHAHHQNSSMEEAARPLRSGGHRLVLLFTDGIEFWPTDVVQRYQQHEKAHGSPPIRVFGHSIGHGRGVQSALTWLTCQTKAGLAQAEIGSVAEIRLKARVHLAKLSEVLALAYRERAADPERRPISWTNPYMDVQRGGAVLSLSMPLLGPQSAIYRDLNLSREQLMERRLDIGFAELARVMALEGEDGTLAYAFLVDNNGLVYFHPRLSTRPAELFAFRRTLCHRISTTLLRSNIRVPFSKADELVHQQLGYVDSVPHRDLLELEPDSPLMQQFRTRLVRRQCGTGEAPLEDAQRQLRCVPLKDTPLVIGMVLIKERARVSTSKQHFQNGREGVQEDEEDPFELAERFRAGFPTEDEPNEETANRRQFSPQNGNGSFAHQSVGILLTPGPIEQWELSTALSSARPLSRFRALIRLLPSVRPADPFLAHLSALAPDSVFPLWAASWNSTVSSVTSMRWPSSSASGSCAPRPLPPRIEPRLFRSAFLQIRASSLRDRAALTAFFPRCEFKSVNGIVQRTKPPPELADDDETGNGKLKIEVDLVDGGSADTILSVQKSMAFVANSIPLVQIGVQLRGNFFQLKFQRALQQQQGSWQECAKAGRKCLLISDDSVLLASSDPGFLLDAGVVHLSNAEPELFSELLSRGFIQKIVWRDINAQCPMQHMHPSLHSSASTVPDSSAASSLSAMRIASTMLYLLRQLLSLLPATFQWLVSSFLWLLPGGTSAADSAPLFAPLDSIDCQIDDHQQPTEMLEQCTVEHTQYRLRGRARERKYGSGSGGRGGDEGAVWMKDKMCNRTIGLLPFARSHLFLLLIDGQCDKAAETTNASGKVTGDLKGSAKPLFPQFMAQKQVPNCDLTRSSLELERTLRPDLDYTLSHPKEFNPICTISAKQHQPQFSALLLLFSLIASICVLFF</sequence>
<keyword evidence="4" id="KW-0107">Calcium channel</keyword>
<keyword evidence="10" id="KW-0406">Ion transport</keyword>
<evidence type="ECO:0000256" key="13">
    <source>
        <dbReference type="ARBA" id="ARBA00023303"/>
    </source>
</evidence>
<evidence type="ECO:0000256" key="11">
    <source>
        <dbReference type="ARBA" id="ARBA00023136"/>
    </source>
</evidence>
<feature type="compositionally biased region" description="Polar residues" evidence="14">
    <location>
        <begin position="685"/>
        <end position="694"/>
    </location>
</feature>
<evidence type="ECO:0000256" key="5">
    <source>
        <dbReference type="ARBA" id="ARBA00022692"/>
    </source>
</evidence>
<dbReference type="GO" id="GO:0005245">
    <property type="term" value="F:voltage-gated calcium channel activity"/>
    <property type="evidence" value="ECO:0007669"/>
    <property type="project" value="TreeGrafter"/>
</dbReference>
<evidence type="ECO:0000256" key="8">
    <source>
        <dbReference type="ARBA" id="ARBA00022882"/>
    </source>
</evidence>
<keyword evidence="16" id="KW-1185">Reference proteome</keyword>
<feature type="domain" description="VWFA" evidence="15">
    <location>
        <begin position="223"/>
        <end position="429"/>
    </location>
</feature>
<reference evidence="17" key="1">
    <citation type="submission" date="2022-11" db="UniProtKB">
        <authorList>
            <consortium name="WormBaseParasite"/>
        </authorList>
    </citation>
    <scope>IDENTIFICATION</scope>
</reference>
<evidence type="ECO:0000256" key="14">
    <source>
        <dbReference type="SAM" id="MobiDB-lite"/>
    </source>
</evidence>
<dbReference type="GO" id="GO:0005891">
    <property type="term" value="C:voltage-gated calcium channel complex"/>
    <property type="evidence" value="ECO:0007669"/>
    <property type="project" value="TreeGrafter"/>
</dbReference>
<keyword evidence="8" id="KW-0851">Voltage-gated channel</keyword>
<keyword evidence="9" id="KW-1133">Transmembrane helix</keyword>
<dbReference type="WBParaSite" id="Gr19_v10_g16592.t1">
    <property type="protein sequence ID" value="Gr19_v10_g16592.t1"/>
    <property type="gene ID" value="Gr19_v10_g16592"/>
</dbReference>
<dbReference type="InterPro" id="IPR013608">
    <property type="entry name" value="VWA_N"/>
</dbReference>
<proteinExistence type="predicted"/>
<evidence type="ECO:0000256" key="9">
    <source>
        <dbReference type="ARBA" id="ARBA00022989"/>
    </source>
</evidence>
<dbReference type="InterPro" id="IPR051173">
    <property type="entry name" value="Ca_channel_alpha-2/delta"/>
</dbReference>
<dbReference type="PANTHER" id="PTHR10166">
    <property type="entry name" value="VOLTAGE-DEPENDENT CALCIUM CHANNEL SUBUNIT ALPHA-2/DELTA-RELATED"/>
    <property type="match status" value="1"/>
</dbReference>
<organism evidence="16 17">
    <name type="scientific">Globodera rostochiensis</name>
    <name type="common">Golden nematode worm</name>
    <name type="synonym">Heterodera rostochiensis</name>
    <dbReference type="NCBI Taxonomy" id="31243"/>
    <lineage>
        <taxon>Eukaryota</taxon>
        <taxon>Metazoa</taxon>
        <taxon>Ecdysozoa</taxon>
        <taxon>Nematoda</taxon>
        <taxon>Chromadorea</taxon>
        <taxon>Rhabditida</taxon>
        <taxon>Tylenchina</taxon>
        <taxon>Tylenchomorpha</taxon>
        <taxon>Tylenchoidea</taxon>
        <taxon>Heteroderidae</taxon>
        <taxon>Heteroderinae</taxon>
        <taxon>Globodera</taxon>
    </lineage>
</organism>
<name>A0A914HF78_GLORO</name>
<keyword evidence="7" id="KW-0106">Calcium</keyword>
<protein>
    <submittedName>
        <fullName evidence="17">VWFA domain-containing protein</fullName>
    </submittedName>
</protein>
<evidence type="ECO:0000256" key="6">
    <source>
        <dbReference type="ARBA" id="ARBA00022729"/>
    </source>
</evidence>
<evidence type="ECO:0000256" key="3">
    <source>
        <dbReference type="ARBA" id="ARBA00022568"/>
    </source>
</evidence>
<comment type="subcellular location">
    <subcellularLocation>
        <location evidence="1">Membrane</location>
        <topology evidence="1">Single-pass type I membrane protein</topology>
    </subcellularLocation>
</comment>
<evidence type="ECO:0000256" key="4">
    <source>
        <dbReference type="ARBA" id="ARBA00022673"/>
    </source>
</evidence>
<dbReference type="Gene3D" id="3.40.50.410">
    <property type="entry name" value="von Willebrand factor, type A domain"/>
    <property type="match status" value="1"/>
</dbReference>
<evidence type="ECO:0000259" key="15">
    <source>
        <dbReference type="PROSITE" id="PS50234"/>
    </source>
</evidence>
<dbReference type="PANTHER" id="PTHR10166:SF65">
    <property type="entry name" value="VWFA DOMAIN-CONTAINING PROTEIN"/>
    <property type="match status" value="1"/>
</dbReference>
<evidence type="ECO:0000256" key="1">
    <source>
        <dbReference type="ARBA" id="ARBA00004479"/>
    </source>
</evidence>
<dbReference type="AlphaFoldDB" id="A0A914HF78"/>
<evidence type="ECO:0000256" key="7">
    <source>
        <dbReference type="ARBA" id="ARBA00022837"/>
    </source>
</evidence>
<keyword evidence="2" id="KW-0813">Transport</keyword>
<keyword evidence="13" id="KW-0407">Ion channel</keyword>
<dbReference type="SUPFAM" id="SSF53300">
    <property type="entry name" value="vWA-like"/>
    <property type="match status" value="1"/>
</dbReference>
<dbReference type="InterPro" id="IPR002035">
    <property type="entry name" value="VWF_A"/>
</dbReference>
<evidence type="ECO:0000256" key="2">
    <source>
        <dbReference type="ARBA" id="ARBA00022448"/>
    </source>
</evidence>
<dbReference type="Proteomes" id="UP000887572">
    <property type="component" value="Unplaced"/>
</dbReference>
<dbReference type="InterPro" id="IPR036465">
    <property type="entry name" value="vWFA_dom_sf"/>
</dbReference>
<keyword evidence="6" id="KW-0732">Signal</keyword>
<evidence type="ECO:0000256" key="10">
    <source>
        <dbReference type="ARBA" id="ARBA00023065"/>
    </source>
</evidence>
<evidence type="ECO:0000313" key="16">
    <source>
        <dbReference type="Proteomes" id="UP000887572"/>
    </source>
</evidence>
<feature type="region of interest" description="Disordered" evidence="14">
    <location>
        <begin position="672"/>
        <end position="694"/>
    </location>
</feature>